<sequence length="269" mass="29964">MQHSCGLMRKVSVLALSLLQWCSNVNQTEFPEDCKSAALASAIAETLPHELVAIIRDKMNTTYSSLIAGITEAVTYDNDNDAYLLYSVKWYTTSSEAELEVCWPDLPDFEFNDFQSGLGTVAGLLVTPATIKDNIPKRFMDLPPGYLNHGKVHIISSHAIDFFRLQLMITNFRWPAFVGFSYPALEDVRNFVDDWSGRAGRAIFAILRSSYTCTYDAGCADVVGKDLPYLPKTYQNALDVIVRQIETSSSFAICFGNVPTIPSMVWINA</sequence>
<dbReference type="OrthoDB" id="4918988at2759"/>
<accession>A0A2C5Z2L0</accession>
<evidence type="ECO:0000313" key="3">
    <source>
        <dbReference type="Proteomes" id="UP000224854"/>
    </source>
</evidence>
<name>A0A2C5Z2L0_9HYPO</name>
<keyword evidence="3" id="KW-1185">Reference proteome</keyword>
<evidence type="ECO:0000313" key="2">
    <source>
        <dbReference type="EMBL" id="PHH76065.1"/>
    </source>
</evidence>
<dbReference type="AlphaFoldDB" id="A0A2C5Z2L0"/>
<feature type="signal peptide" evidence="1">
    <location>
        <begin position="1"/>
        <end position="27"/>
    </location>
</feature>
<proteinExistence type="predicted"/>
<feature type="chain" id="PRO_5012293275" evidence="1">
    <location>
        <begin position="28"/>
        <end position="269"/>
    </location>
</feature>
<reference evidence="2 3" key="1">
    <citation type="submission" date="2017-06" db="EMBL/GenBank/DDBJ databases">
        <title>Ant-infecting Ophiocordyceps genomes reveal a high diversity of potential behavioral manipulation genes and a possible major role for enterotoxins.</title>
        <authorList>
            <person name="De Bekker C."/>
            <person name="Evans H.C."/>
            <person name="Brachmann A."/>
            <person name="Hughes D.P."/>
        </authorList>
    </citation>
    <scope>NUCLEOTIDE SEQUENCE [LARGE SCALE GENOMIC DNA]</scope>
    <source>
        <strain evidence="2 3">1348a</strain>
    </source>
</reference>
<dbReference type="EMBL" id="NJEU01000337">
    <property type="protein sequence ID" value="PHH76065.1"/>
    <property type="molecule type" value="Genomic_DNA"/>
</dbReference>
<dbReference type="Proteomes" id="UP000224854">
    <property type="component" value="Unassembled WGS sequence"/>
</dbReference>
<evidence type="ECO:0000256" key="1">
    <source>
        <dbReference type="SAM" id="SignalP"/>
    </source>
</evidence>
<gene>
    <name evidence="2" type="ORF">CDD82_4153</name>
</gene>
<protein>
    <submittedName>
        <fullName evidence="2">Uncharacterized protein</fullName>
    </submittedName>
</protein>
<organism evidence="2 3">
    <name type="scientific">Ophiocordyceps australis</name>
    <dbReference type="NCBI Taxonomy" id="1399860"/>
    <lineage>
        <taxon>Eukaryota</taxon>
        <taxon>Fungi</taxon>
        <taxon>Dikarya</taxon>
        <taxon>Ascomycota</taxon>
        <taxon>Pezizomycotina</taxon>
        <taxon>Sordariomycetes</taxon>
        <taxon>Hypocreomycetidae</taxon>
        <taxon>Hypocreales</taxon>
        <taxon>Ophiocordycipitaceae</taxon>
        <taxon>Ophiocordyceps</taxon>
    </lineage>
</organism>
<keyword evidence="1" id="KW-0732">Signal</keyword>
<comment type="caution">
    <text evidence="2">The sequence shown here is derived from an EMBL/GenBank/DDBJ whole genome shotgun (WGS) entry which is preliminary data.</text>
</comment>